<dbReference type="FunFam" id="3.40.50.980:FF:000001">
    <property type="entry name" value="Non-ribosomal peptide synthetase"/>
    <property type="match status" value="1"/>
</dbReference>
<dbReference type="InterPro" id="IPR000873">
    <property type="entry name" value="AMP-dep_synth/lig_dom"/>
</dbReference>
<dbReference type="Gene3D" id="3.40.50.12780">
    <property type="entry name" value="N-terminal domain of ligase-like"/>
    <property type="match status" value="3"/>
</dbReference>
<dbReference type="FunFam" id="3.30.300.30:FF:000033">
    <property type="entry name" value="Nonribosomal siderophore peptide synthase SidC"/>
    <property type="match status" value="1"/>
</dbReference>
<dbReference type="HOGENOM" id="CLU_000092_2_0_1"/>
<feature type="domain" description="Carrier" evidence="7">
    <location>
        <begin position="4358"/>
        <end position="4434"/>
    </location>
</feature>
<dbReference type="NCBIfam" id="NF003417">
    <property type="entry name" value="PRK04813.1"/>
    <property type="match status" value="3"/>
</dbReference>
<comment type="similarity">
    <text evidence="5">Belongs to the NRP synthetase family.</text>
</comment>
<evidence type="ECO:0000259" key="7">
    <source>
        <dbReference type="PROSITE" id="PS50075"/>
    </source>
</evidence>
<dbReference type="GO" id="GO:0031169">
    <property type="term" value="P:ferrichrome biosynthetic process"/>
    <property type="evidence" value="ECO:0007669"/>
    <property type="project" value="UniProtKB-ARBA"/>
</dbReference>
<dbReference type="InterPro" id="IPR010071">
    <property type="entry name" value="AA_adenyl_dom"/>
</dbReference>
<proteinExistence type="inferred from homology"/>
<dbReference type="NCBIfam" id="TIGR01733">
    <property type="entry name" value="AA-adenyl-dom"/>
    <property type="match status" value="2"/>
</dbReference>
<organism evidence="8 9">
    <name type="scientific">Aureobasidium melanogenum (strain CBS 110374)</name>
    <name type="common">Aureobasidium pullulans var. melanogenum</name>
    <dbReference type="NCBI Taxonomy" id="1043003"/>
    <lineage>
        <taxon>Eukaryota</taxon>
        <taxon>Fungi</taxon>
        <taxon>Dikarya</taxon>
        <taxon>Ascomycota</taxon>
        <taxon>Pezizomycotina</taxon>
        <taxon>Dothideomycetes</taxon>
        <taxon>Dothideomycetidae</taxon>
        <taxon>Dothideales</taxon>
        <taxon>Saccotheciaceae</taxon>
        <taxon>Aureobasidium</taxon>
    </lineage>
</organism>
<evidence type="ECO:0000256" key="1">
    <source>
        <dbReference type="ARBA" id="ARBA00004924"/>
    </source>
</evidence>
<dbReference type="Pfam" id="PF00668">
    <property type="entry name" value="Condensation"/>
    <property type="match status" value="6"/>
</dbReference>
<evidence type="ECO:0000313" key="9">
    <source>
        <dbReference type="Proteomes" id="UP000030672"/>
    </source>
</evidence>
<protein>
    <submittedName>
        <fullName evidence="8">Peptide synthetase</fullName>
    </submittedName>
</protein>
<dbReference type="RefSeq" id="XP_040883026.1">
    <property type="nucleotide sequence ID" value="XM_041020344.1"/>
</dbReference>
<dbReference type="PROSITE" id="PS00012">
    <property type="entry name" value="PHOSPHOPANTETHEINE"/>
    <property type="match status" value="3"/>
</dbReference>
<feature type="domain" description="Carrier" evidence="7">
    <location>
        <begin position="3806"/>
        <end position="3879"/>
    </location>
</feature>
<dbReference type="GeneID" id="63913717"/>
<dbReference type="GO" id="GO:0005737">
    <property type="term" value="C:cytoplasm"/>
    <property type="evidence" value="ECO:0007669"/>
    <property type="project" value="TreeGrafter"/>
</dbReference>
<evidence type="ECO:0000256" key="5">
    <source>
        <dbReference type="ARBA" id="ARBA00029454"/>
    </source>
</evidence>
<dbReference type="GO" id="GO:0016874">
    <property type="term" value="F:ligase activity"/>
    <property type="evidence" value="ECO:0007669"/>
    <property type="project" value="UniProtKB-KW"/>
</dbReference>
<dbReference type="InterPro" id="IPR001242">
    <property type="entry name" value="Condensation_dom"/>
</dbReference>
<keyword evidence="3" id="KW-0597">Phosphoprotein</keyword>
<dbReference type="Gene3D" id="1.10.1200.10">
    <property type="entry name" value="ACP-like"/>
    <property type="match status" value="6"/>
</dbReference>
<dbReference type="SUPFAM" id="SSF52777">
    <property type="entry name" value="CoA-dependent acyltransferases"/>
    <property type="match status" value="12"/>
</dbReference>
<dbReference type="GO" id="GO:0031177">
    <property type="term" value="F:phosphopantetheine binding"/>
    <property type="evidence" value="ECO:0007669"/>
    <property type="project" value="InterPro"/>
</dbReference>
<keyword evidence="4" id="KW-0436">Ligase</keyword>
<evidence type="ECO:0000256" key="4">
    <source>
        <dbReference type="ARBA" id="ARBA00022598"/>
    </source>
</evidence>
<dbReference type="InterPro" id="IPR009081">
    <property type="entry name" value="PP-bd_ACP"/>
</dbReference>
<dbReference type="PROSITE" id="PS00455">
    <property type="entry name" value="AMP_BINDING"/>
    <property type="match status" value="2"/>
</dbReference>
<dbReference type="InterPro" id="IPR042099">
    <property type="entry name" value="ANL_N_sf"/>
</dbReference>
<dbReference type="InterPro" id="IPR036736">
    <property type="entry name" value="ACP-like_sf"/>
</dbReference>
<feature type="domain" description="Carrier" evidence="7">
    <location>
        <begin position="548"/>
        <end position="622"/>
    </location>
</feature>
<dbReference type="Gene3D" id="3.30.300.30">
    <property type="match status" value="3"/>
</dbReference>
<dbReference type="SMART" id="SM00823">
    <property type="entry name" value="PKS_PP"/>
    <property type="match status" value="6"/>
</dbReference>
<keyword evidence="2" id="KW-0596">Phosphopantetheine</keyword>
<feature type="domain" description="Carrier" evidence="7">
    <location>
        <begin position="1618"/>
        <end position="1695"/>
    </location>
</feature>
<dbReference type="Gene3D" id="3.30.559.30">
    <property type="entry name" value="Nonribosomal peptide synthetase, condensation domain"/>
    <property type="match status" value="6"/>
</dbReference>
<dbReference type="Pfam" id="PF00501">
    <property type="entry name" value="AMP-binding"/>
    <property type="match status" value="3"/>
</dbReference>
<dbReference type="SMART" id="SM01294">
    <property type="entry name" value="PKS_PP_betabranch"/>
    <property type="match status" value="1"/>
</dbReference>
<gene>
    <name evidence="8" type="ORF">M437DRAFT_41229</name>
</gene>
<dbReference type="InterPro" id="IPR045851">
    <property type="entry name" value="AMP-bd_C_sf"/>
</dbReference>
<accession>A0A074VZQ4</accession>
<evidence type="ECO:0000256" key="2">
    <source>
        <dbReference type="ARBA" id="ARBA00022450"/>
    </source>
</evidence>
<dbReference type="Proteomes" id="UP000030672">
    <property type="component" value="Unassembled WGS sequence"/>
</dbReference>
<dbReference type="InterPro" id="IPR020806">
    <property type="entry name" value="PKS_PP-bd"/>
</dbReference>
<dbReference type="PROSITE" id="PS50075">
    <property type="entry name" value="CARRIER"/>
    <property type="match status" value="6"/>
</dbReference>
<dbReference type="FunFam" id="3.30.300.30:FF:000015">
    <property type="entry name" value="Nonribosomal peptide synthase SidD"/>
    <property type="match status" value="1"/>
</dbReference>
<dbReference type="GO" id="GO:0043041">
    <property type="term" value="P:amino acid activation for nonribosomal peptide biosynthetic process"/>
    <property type="evidence" value="ECO:0007669"/>
    <property type="project" value="TreeGrafter"/>
</dbReference>
<sequence length="4913" mass="541792">MPARTLSGDETTLRMDETLSILNPIPTRLEGPGLLHELISGPETPGIALEYLDASDEKSTLSYADLHREAEHLASRITEVNRRNSQKTPGIVPIYIPQCTSLYISQLAILKSGAAFCPLNLDVPEDRLKFILQDTSASILLTTTTMRSKLPDLENVVILAVDDGKSGPNSSTTSETLEHELACPDTSSLAYIMYTSGSTGLPKAVCLSHRAVTQSLLAHNRFIPEFSRFLQFASPTFDVSVFEIFFPWYRGSTLVSVERSRLLSDLPGTITSLNIDAAELTPSVAASLVRTRDNVPTLRTLLTIGEMLNTPVIQQFGGSDERPGILYGMYGPTEAAIHCTLQPKFAADLPAGTIGIPLDTVSCFIVKPAESAKHASEIEVLPIGEIGELVVGGYQLADGYLNRDEQTRAAFVSHPKYGDLYRTGDKARLHRNGTLECHGRISSGQVKLRGQRVELGEIEHAASKAAGCHAVVASVISGLLILFCIGDSDKLAPEDIKSACQKWLPAYMLPNDIVLLEDFPYLPSGKVDKKKLESDYSSKAPETSAERSDVSESANNVARSIQSVLGVPIDQNTDLGAAGLDSLRAIQVASELRKQGYAEISALELLSVSNVLALDQLLQTKASSDGVREHDAGEWESIVSELRSNVEATFESGTAVDSIEDILPCTPLQDAMLVETARQPQAYCNELRFTVASAIPFERLRQALYTLAEKHAALRSGFCVSASSHCSYAQIVWKSMAASQVARGESQTGGWSITDKETLLRPLLFQYRKSDAGIELIMNIHHALYDQWSVEVILDDLDDLLQGKEIPERPSFGAVNEFLSLQRNEDQTSHLDFWRDHLSGATPSRLPNLSPKSIPSQALQSAEYSIKMDMQALSEAAQTHSCSPHVFFQAAYAVLLGSYMGTEDVVFGTVFSGRTLPIVDVENMVGPLLSTLPSRINTVECRRFIDALRRLQGDNRDIMQHSTTSLADIKKTCGVNPGEALFDSIFVWQETARSNSRAQPLLKLVEAHDYLEFNLTLELEPTQHGVNAKATYQSSLLPRQHVEILLQQLDALVKIVVARPDTLMNKLSSQLPTSVLSVANPDPQFFTYKAGLGSLVETHALEMADDLALVFAQDIRKGSSTVESLTYGELNTQANQLANHLVSQGAKPNELVCICMEKSVALYVSILAAVKAGCGYLPLVPETPPARISQILEDANVRFCLTDFSTTQMISGLSSCHVIDTTATDFSKQSHSSPQLAFEPTDIAYAVFTSGTTGKPKGVLVTQENILSNLEVLSKIYPVPKGSRLLQACNQAFDVSVFEIFFTWYTGMCLCSASKDVLFRDLENAINELGITHLSMTPTVAALTNPAHIPKVQFLVTAGEAVTHQVHNAWAGKGLYQGYGPSETTNICTVNPAVEHDHVINNIGPPFVNTSAFVLTQDSDFRMVPLGGLGELCFGGQQVFRGYQNMPELTDSKIINHPSYGRIYRSGDLGRLLPDGTILIQGRTDDQRKIRGQRIELGEISGCLLQVENVQDCAIEIVKSADNERLMAFWIPSGHSKDTYSILQPDDSLKKSIATIFAHLIEHLPVYMIPDVLVPVSAIPQTLQGKIDRRRLANDASELGVDVLSAYSQSFDDESDASELSATEKQVLSALADTLRAPSTSIGRSTSFFALGLDSVSAIRFATKLRSEYGYELDVSRILKRPTVAKLASHLQESQPKGEEQNTEHASVDCETAIGSDLRESVVSQLREHGQTAQQVLPCTPLQEAMLSAKDTSGSSAYRNKTLFRLHGSVDKLKSCWDTMLQRHDILRTTFLTTENSKFPFVQAVLSEWTLPWEECDTVPDDPSALLESTQTHEDPLHETLPPWKIRVYRADSAVYLVLDMHHALYDANAMSNLLHDVEQSYKDQSLPAPVAFKPFLDFMVSSSVEQADKFFGDHLQGFIPKPFNTSTDGRSREGFDTITDRLDISRDAVESFLTKHSTTMLSLIQATWAKTLSASQGCSDICFGNVVSGRSVPVDGIESLVAPCFNTIPLRADLSKHKSNLSLIKALQKSNIESLPYQLTALRRIQAQAGTNGQRLFDSLVLLQQTSTDLDADLWTLEGETGVMDFPCIVEFTPTSESYTFSLHFNRSYLDDELVASLHQACLSAFASCVKYPSSDISDFIDFDKNLVASSLKPDEEYMQSLEAVQQKGKTNSGRSSNESWSKLELQVRAAFSAVSSAPEDQISRDTTIYKLGLDSISAIQLANRLRKEGLPVQASDVMEGPSCSQLASAVQTRSHTPTSDTPAFDFDAFDKRYRHVALDAHQVLSDRVSAIRPCTPLQSGMLSEYTHSGGHQYFNHTFYAVETDIDAQKLGLAWSKVLEQHEILRTGFIDTDDHEHPFVMLTYDKFDVTELEIQASSADKSTFEKQERTAADSVKDSLSLPPWRWSLLEVEGKRCLQFSAHHAIFDAESLRLIMTDLQSALSNGSVAVRQSIESALSHILSSSQTDMDEQRAFWSQKLSGAPVTRMPNLTPLRASSTEAVNVELVFGIQRDELEARCRDLGVSMQSVGQAAWARLLSAYTGESQVTFGVVFSGRTAPVTMDAAFPCITTLPVSSNTAVEDTQLLQDLMSYNASIQKYQFTPLTRIQKFAELPSEALFDSLFVYQRPINDDAPDFSWKIIREKASVELAVSLEMEALSENRLGLRLTIDPTQIPLEQGNIILQQMESIVANLLKFEDTLDKSVLSIVPPKDSIIPTAFQYLHEMTEASVRDHPDRIAMEFVDDLEDGQISSRRWTFRQLDEEANKIAHLLVDRGAKPGDIIATSFDKCPEASFAFYGILKAGCAFCAIDPTAPAARKAFILQDSKARVLLTSESIRSELVDSTQCDLVDLINLAEKDKLSSSAVQVKYLSPSSVSYVLYTSGTTGTPKGCELTHDNAVQLVMAFKRLFKGRWTDESRWLQFASYHFDVSVLEQFWTWIVGMRLVCAPRDLILEDIAGFIDTMQITHLDLTPSLGRLLDPALVPSLHKGVFITGGEALKQDQINTWGEVGCLFNFYGPTECTIGVTVFPSVPKEGKPSNIGWQFDNVGSYVLAPGSQTPVLRGAVGELCISGKLVGKGYLNRPELTADCFPYLDAFGERVYRTGDLVRLFHDGSIDFLGRKDNQVKLRGQRLEIDEIEAVIKGCQDIQDTVCVVAKHPKQQKDQLIAFIGINESRKQGKPELCPAESTKHLIQAARTACEDRLPGYMVPTHFLPIERIPLSVNNKVEEKLLRQLYADLPTTAIQSYATQSDDQQSLSEAEQKIARVLAELLKIDENDLRPSSNIFTLGLSSISAIQFTRKLKTNGFKNAQVATVLKNSTIARLTKALAATTDASAGEISDAKQVISACRQRHLGTVTRVLRCKVDDVEAIAPCTPLQQGIISRSLASDSALYFNSFKYKAQGVDLQRLEKAFNQAMERTQILRTFFVETDDGYVQAVRKTGHLPWWTLEVYDLATVDSVFAKRKQKWRSYNTSHLTVPFEIVVVQSGSDSFVSVDLHHALYDGNSFDMLMDNVSKLYASEEAEFGKPFVGCLPFGPLRNVQGAKQFWVDHLQDIVPTAMPSLVESGSGQDALYTASLEILSQADELRRSLGVTVQALVQASWIVTLRKHYQGAVGTVVSGRSIDFDGIEKVIGPLFNTIPFYLRCEPGDTWQTLVQRCHDFNTNALPYQHTPLRDITKWCNKGRSEPLFDALLVYQGVLDDSDTNNSILKPLSDDAFEADYPLSFEAEEATNGELKISLAAKASICDETKARELIDEFHQAFLAMVKSPEDDAAASLGRTFDPLPKSADKKGHKVQTNGTRNFDWSPEASIIRSEMANLAGVQEVEVDEHTSIFEIGLDSVDAVKLSSRFKKKSVALPVSTIMRSQTIAQMVSRLTNSKNDNSKTKSEGAFQALESKLTSYANSSMKNLERVLPASPMQEALVSEMIKSSYKAYFNHDVLKISKNVDRERLEKAWQTVIGASPILRTGFLEIDDPDLDATFAQVVHKPEILSLESIKLSSEDAIDEHLTQISSSVSSAALSEPQLRLTRVSTPDSDYIVLSIAHALYDGHSLSLLHQDISKAYSDTFEPRPFYAEILEDTFDGSDEEAVTFWRSLLTDAKKTQLPQNQNVETVTHRVEKMSHISANDLSSFCKQQGVTLQAVCQTAWAFVLAHTVQSLDVMFGVVLAGRDSELAEQVMFPMMNTVIMRSVLHGTRKDVLQSIQATISDIANHQHFPLRQIQAACQGQVQSNETDAFFDTLFTFQRRPDGDDTEMQTLYESVNGASEVDYPVAVEAEVVSDSLIWRAACKSNALDEGGVNGLLSTLDSVLQAIVDKPYEPTLTFQGQEVSVCNLSAFRQVEAAADQTTDASKEVVENEDNWSETESVVREAIAKVTKTPESEISKTASIQNLGVDSINAIKISALLRKKAVRITVSEIVRAGSISKIAFVAQDKSTKKTAKTQDDTADKATADVMTQKGFAPDQFGFEEQQIEQILPATAGQSYMLGAWQATDGQLFYGEFEYVTTVSTAMDSIKQAWQKLVANNAVLRTVFVATQDNEMPFLQLVLRDGPVSFVDLDNEEKPSSALKQPFVRLTAQKADDTHKLCLKIHHALYDAVSLSLLSQELGTYLQDSAATQKSSVTFADFIAPSLDTDAKTARKTFWTDYLQGAQQPHLESDLSPSARHIEVYDPRAMSDMPKFENELRKQGLSVQSVFFAAYARAYSYNTDPTAEDVIIGIYLANRSHLEDLSSLAAPTLNLVPLRVRSPTKTSLAELAKQIQKDLQLIGNSENSSVGLWEIEAWTGITVDTFVNFVKVPDNDDDAAKKQAVVMDEEAEEHRTEKRSHVSDATANDFVVPKELQREDLKRTYKVSHQHPRSLNALTDIGQRSLDIEATVADGALGIGVFGWEDMMDVEQAEGLIEELKIEIGGLLEN</sequence>
<dbReference type="InterPro" id="IPR020845">
    <property type="entry name" value="AMP-binding_CS"/>
</dbReference>
<dbReference type="PANTHER" id="PTHR45527:SF1">
    <property type="entry name" value="FATTY ACID SYNTHASE"/>
    <property type="match status" value="1"/>
</dbReference>
<feature type="domain" description="Carrier" evidence="7">
    <location>
        <begin position="3254"/>
        <end position="3331"/>
    </location>
</feature>
<dbReference type="PANTHER" id="PTHR45527">
    <property type="entry name" value="NONRIBOSOMAL PEPTIDE SYNTHETASE"/>
    <property type="match status" value="1"/>
</dbReference>
<dbReference type="CDD" id="cd19542">
    <property type="entry name" value="CT_NRPS-like"/>
    <property type="match status" value="3"/>
</dbReference>
<dbReference type="FunFam" id="3.40.50.12780:FF:000024">
    <property type="entry name" value="Nonribosomal siderophore peptide synthase SidC"/>
    <property type="match status" value="2"/>
</dbReference>
<evidence type="ECO:0000256" key="3">
    <source>
        <dbReference type="ARBA" id="ARBA00022553"/>
    </source>
</evidence>
<dbReference type="Pfam" id="PF00550">
    <property type="entry name" value="PP-binding"/>
    <property type="match status" value="6"/>
</dbReference>
<dbReference type="CDD" id="cd05918">
    <property type="entry name" value="A_NRPS_SidN3_like"/>
    <property type="match status" value="2"/>
</dbReference>
<dbReference type="Gene3D" id="3.30.559.10">
    <property type="entry name" value="Chloramphenicol acetyltransferase-like domain"/>
    <property type="match status" value="6"/>
</dbReference>
<keyword evidence="9" id="KW-1185">Reference proteome</keyword>
<reference evidence="8 9" key="1">
    <citation type="journal article" date="2014" name="BMC Genomics">
        <title>Genome sequencing of four Aureobasidium pullulans varieties: biotechnological potential, stress tolerance, and description of new species.</title>
        <authorList>
            <person name="Gostin Ar C."/>
            <person name="Ohm R.A."/>
            <person name="Kogej T."/>
            <person name="Sonjak S."/>
            <person name="Turk M."/>
            <person name="Zajc J."/>
            <person name="Zalar P."/>
            <person name="Grube M."/>
            <person name="Sun H."/>
            <person name="Han J."/>
            <person name="Sharma A."/>
            <person name="Chiniquy J."/>
            <person name="Ngan C.Y."/>
            <person name="Lipzen A."/>
            <person name="Barry K."/>
            <person name="Grigoriev I.V."/>
            <person name="Gunde-Cimerman N."/>
        </authorList>
    </citation>
    <scope>NUCLEOTIDE SEQUENCE [LARGE SCALE GENOMIC DNA]</scope>
    <source>
        <strain evidence="8 9">CBS 110374</strain>
    </source>
</reference>
<dbReference type="InterPro" id="IPR023213">
    <property type="entry name" value="CAT-like_dom_sf"/>
</dbReference>
<name>A0A074VZQ4_AURM1</name>
<evidence type="ECO:0000313" key="8">
    <source>
        <dbReference type="EMBL" id="KEQ66003.1"/>
    </source>
</evidence>
<feature type="domain" description="Carrier" evidence="7">
    <location>
        <begin position="2180"/>
        <end position="2256"/>
    </location>
</feature>
<feature type="region of interest" description="Disordered" evidence="6">
    <location>
        <begin position="532"/>
        <end position="553"/>
    </location>
</feature>
<dbReference type="GO" id="GO:0010106">
    <property type="term" value="P:cellular response to iron ion starvation"/>
    <property type="evidence" value="ECO:0007669"/>
    <property type="project" value="UniProtKB-ARBA"/>
</dbReference>
<dbReference type="STRING" id="1043003.A0A074VZQ4"/>
<comment type="pathway">
    <text evidence="1">Siderophore biosynthesis.</text>
</comment>
<dbReference type="InterPro" id="IPR006162">
    <property type="entry name" value="Ppantetheine_attach_site"/>
</dbReference>
<dbReference type="SUPFAM" id="SSF47336">
    <property type="entry name" value="ACP-like"/>
    <property type="match status" value="6"/>
</dbReference>
<evidence type="ECO:0000256" key="6">
    <source>
        <dbReference type="SAM" id="MobiDB-lite"/>
    </source>
</evidence>
<dbReference type="EMBL" id="KL584826">
    <property type="protein sequence ID" value="KEQ66003.1"/>
    <property type="molecule type" value="Genomic_DNA"/>
</dbReference>
<dbReference type="SUPFAM" id="SSF56801">
    <property type="entry name" value="Acetyl-CoA synthetase-like"/>
    <property type="match status" value="3"/>
</dbReference>